<dbReference type="Proteomes" id="UP000299102">
    <property type="component" value="Unassembled WGS sequence"/>
</dbReference>
<comment type="caution">
    <text evidence="1">The sequence shown here is derived from an EMBL/GenBank/DDBJ whole genome shotgun (WGS) entry which is preliminary data.</text>
</comment>
<name>A0A4C1TR95_EUMVA</name>
<sequence>MLLRHVTSPASSRTICPRFSQYLSLSTFSFHNRLSSHRKRQLRQCSIKRSTARVVQRVTIAGYDNHCCNSGGGLSRVGIRERVCVFLKENLLKLLIAVKVLKYGPKRWH</sequence>
<keyword evidence="2" id="KW-1185">Reference proteome</keyword>
<dbReference type="AlphaFoldDB" id="A0A4C1TR95"/>
<proteinExistence type="predicted"/>
<organism evidence="1 2">
    <name type="scientific">Eumeta variegata</name>
    <name type="common">Bagworm moth</name>
    <name type="synonym">Eumeta japonica</name>
    <dbReference type="NCBI Taxonomy" id="151549"/>
    <lineage>
        <taxon>Eukaryota</taxon>
        <taxon>Metazoa</taxon>
        <taxon>Ecdysozoa</taxon>
        <taxon>Arthropoda</taxon>
        <taxon>Hexapoda</taxon>
        <taxon>Insecta</taxon>
        <taxon>Pterygota</taxon>
        <taxon>Neoptera</taxon>
        <taxon>Endopterygota</taxon>
        <taxon>Lepidoptera</taxon>
        <taxon>Glossata</taxon>
        <taxon>Ditrysia</taxon>
        <taxon>Tineoidea</taxon>
        <taxon>Psychidae</taxon>
        <taxon>Oiketicinae</taxon>
        <taxon>Eumeta</taxon>
    </lineage>
</organism>
<reference evidence="1 2" key="1">
    <citation type="journal article" date="2019" name="Commun. Biol.">
        <title>The bagworm genome reveals a unique fibroin gene that provides high tensile strength.</title>
        <authorList>
            <person name="Kono N."/>
            <person name="Nakamura H."/>
            <person name="Ohtoshi R."/>
            <person name="Tomita M."/>
            <person name="Numata K."/>
            <person name="Arakawa K."/>
        </authorList>
    </citation>
    <scope>NUCLEOTIDE SEQUENCE [LARGE SCALE GENOMIC DNA]</scope>
</reference>
<gene>
    <name evidence="1" type="ORF">EVAR_101574_1</name>
</gene>
<evidence type="ECO:0000313" key="1">
    <source>
        <dbReference type="EMBL" id="GBP16503.1"/>
    </source>
</evidence>
<dbReference type="EMBL" id="BGZK01006049">
    <property type="protein sequence ID" value="GBP16503.1"/>
    <property type="molecule type" value="Genomic_DNA"/>
</dbReference>
<accession>A0A4C1TR95</accession>
<evidence type="ECO:0000313" key="2">
    <source>
        <dbReference type="Proteomes" id="UP000299102"/>
    </source>
</evidence>
<protein>
    <submittedName>
        <fullName evidence="1">Uncharacterized protein</fullName>
    </submittedName>
</protein>